<gene>
    <name evidence="2" type="ORF">CORC01_04947</name>
</gene>
<feature type="transmembrane region" description="Helical" evidence="1">
    <location>
        <begin position="16"/>
        <end position="35"/>
    </location>
</feature>
<accession>A0A1G4BEG9</accession>
<keyword evidence="1" id="KW-0812">Transmembrane</keyword>
<reference evidence="2 3" key="1">
    <citation type="submission" date="2016-09" db="EMBL/GenBank/DDBJ databases">
        <authorList>
            <person name="Capua I."/>
            <person name="De Benedictis P."/>
            <person name="Joannis T."/>
            <person name="Lombin L.H."/>
            <person name="Cattoli G."/>
        </authorList>
    </citation>
    <scope>NUCLEOTIDE SEQUENCE [LARGE SCALE GENOMIC DNA]</scope>
    <source>
        <strain evidence="2 3">IMI 309357</strain>
    </source>
</reference>
<protein>
    <submittedName>
        <fullName evidence="2">Uncharacterized protein</fullName>
    </submittedName>
</protein>
<proteinExistence type="predicted"/>
<keyword evidence="1" id="KW-0472">Membrane</keyword>
<evidence type="ECO:0000256" key="1">
    <source>
        <dbReference type="SAM" id="Phobius"/>
    </source>
</evidence>
<evidence type="ECO:0000313" key="2">
    <source>
        <dbReference type="EMBL" id="OHE99811.1"/>
    </source>
</evidence>
<dbReference type="Proteomes" id="UP000176998">
    <property type="component" value="Unassembled WGS sequence"/>
</dbReference>
<dbReference type="AlphaFoldDB" id="A0A1G4BEG9"/>
<dbReference type="EMBL" id="MJBS01000033">
    <property type="protein sequence ID" value="OHE99811.1"/>
    <property type="molecule type" value="Genomic_DNA"/>
</dbReference>
<keyword evidence="1" id="KW-1133">Transmembrane helix</keyword>
<name>A0A1G4BEG9_9PEZI</name>
<organism evidence="2 3">
    <name type="scientific">Colletotrichum orchidophilum</name>
    <dbReference type="NCBI Taxonomy" id="1209926"/>
    <lineage>
        <taxon>Eukaryota</taxon>
        <taxon>Fungi</taxon>
        <taxon>Dikarya</taxon>
        <taxon>Ascomycota</taxon>
        <taxon>Pezizomycotina</taxon>
        <taxon>Sordariomycetes</taxon>
        <taxon>Hypocreomycetidae</taxon>
        <taxon>Glomerellales</taxon>
        <taxon>Glomerellaceae</taxon>
        <taxon>Colletotrichum</taxon>
    </lineage>
</organism>
<keyword evidence="3" id="KW-1185">Reference proteome</keyword>
<dbReference type="RefSeq" id="XP_022476956.1">
    <property type="nucleotide sequence ID" value="XM_022616594.1"/>
</dbReference>
<dbReference type="OrthoDB" id="10591805at2759"/>
<dbReference type="GeneID" id="34558104"/>
<evidence type="ECO:0000313" key="3">
    <source>
        <dbReference type="Proteomes" id="UP000176998"/>
    </source>
</evidence>
<comment type="caution">
    <text evidence="2">The sequence shown here is derived from an EMBL/GenBank/DDBJ whole genome shotgun (WGS) entry which is preliminary data.</text>
</comment>
<sequence>MGNEGAHSQTQGTLNLIHQPVLFFLLSLSVLVSTLDEAHAKILTMIPSLANYPPRLPFHGFLSINAILGPVKSITAITSSRLQSYRSRLYRHHAILTQT</sequence>